<dbReference type="Gene3D" id="1.10.506.10">
    <property type="entry name" value="GTPase Activation - p120gap, domain 1"/>
    <property type="match status" value="2"/>
</dbReference>
<dbReference type="SMART" id="SM00323">
    <property type="entry name" value="RasGAP"/>
    <property type="match status" value="1"/>
</dbReference>
<dbReference type="SUPFAM" id="SSF48371">
    <property type="entry name" value="ARM repeat"/>
    <property type="match status" value="1"/>
</dbReference>
<keyword evidence="1" id="KW-0343">GTPase activation</keyword>
<keyword evidence="6" id="KW-1185">Reference proteome</keyword>
<feature type="region of interest" description="Disordered" evidence="3">
    <location>
        <begin position="357"/>
        <end position="386"/>
    </location>
</feature>
<dbReference type="InterPro" id="IPR008936">
    <property type="entry name" value="Rho_GTPase_activation_prot"/>
</dbReference>
<dbReference type="Proteomes" id="UP000053201">
    <property type="component" value="Unassembled WGS sequence"/>
</dbReference>
<feature type="compositionally biased region" description="Polar residues" evidence="3">
    <location>
        <begin position="266"/>
        <end position="276"/>
    </location>
</feature>
<dbReference type="EMBL" id="KQ257461">
    <property type="protein sequence ID" value="KNC98340.1"/>
    <property type="molecule type" value="Genomic_DNA"/>
</dbReference>
<evidence type="ECO:0000313" key="5">
    <source>
        <dbReference type="EMBL" id="KNC98340.1"/>
    </source>
</evidence>
<feature type="region of interest" description="Disordered" evidence="3">
    <location>
        <begin position="258"/>
        <end position="312"/>
    </location>
</feature>
<dbReference type="VEuPathDB" id="FungiDB:SPPG_06732"/>
<feature type="region of interest" description="Disordered" evidence="3">
    <location>
        <begin position="1067"/>
        <end position="1127"/>
    </location>
</feature>
<dbReference type="GO" id="GO:0005096">
    <property type="term" value="F:GTPase activator activity"/>
    <property type="evidence" value="ECO:0007669"/>
    <property type="project" value="UniProtKB-KW"/>
</dbReference>
<reference evidence="5 6" key="1">
    <citation type="submission" date="2009-08" db="EMBL/GenBank/DDBJ databases">
        <title>The Genome Sequence of Spizellomyces punctatus strain DAOM BR117.</title>
        <authorList>
            <consortium name="The Broad Institute Genome Sequencing Platform"/>
            <person name="Russ C."/>
            <person name="Cuomo C."/>
            <person name="Shea T."/>
            <person name="Young S.K."/>
            <person name="Zeng Q."/>
            <person name="Koehrsen M."/>
            <person name="Haas B."/>
            <person name="Borodovsky M."/>
            <person name="Guigo R."/>
            <person name="Alvarado L."/>
            <person name="Berlin A."/>
            <person name="Bochicchio J."/>
            <person name="Borenstein D."/>
            <person name="Chapman S."/>
            <person name="Chen Z."/>
            <person name="Engels R."/>
            <person name="Freedman E."/>
            <person name="Gellesch M."/>
            <person name="Goldberg J."/>
            <person name="Griggs A."/>
            <person name="Gujja S."/>
            <person name="Heiman D."/>
            <person name="Hepburn T."/>
            <person name="Howarth C."/>
            <person name="Jen D."/>
            <person name="Larson L."/>
            <person name="Lewis B."/>
            <person name="Mehta T."/>
            <person name="Park D."/>
            <person name="Pearson M."/>
            <person name="Roberts A."/>
            <person name="Saif S."/>
            <person name="Shenoy N."/>
            <person name="Sisk P."/>
            <person name="Stolte C."/>
            <person name="Sykes S."/>
            <person name="Thomson T."/>
            <person name="Walk T."/>
            <person name="White J."/>
            <person name="Yandava C."/>
            <person name="Burger G."/>
            <person name="Gray M.W."/>
            <person name="Holland P.W.H."/>
            <person name="King N."/>
            <person name="Lang F.B.F."/>
            <person name="Roger A.J."/>
            <person name="Ruiz-Trillo I."/>
            <person name="Lander E."/>
            <person name="Nusbaum C."/>
        </authorList>
    </citation>
    <scope>NUCLEOTIDE SEQUENCE [LARGE SCALE GENOMIC DNA]</scope>
    <source>
        <strain evidence="5 6">DAOM BR117</strain>
    </source>
</reference>
<dbReference type="InterPro" id="IPR016024">
    <property type="entry name" value="ARM-type_fold"/>
</dbReference>
<dbReference type="InParanoid" id="A0A0L0H9V4"/>
<feature type="domain" description="Ras-GAP" evidence="4">
    <location>
        <begin position="777"/>
        <end position="972"/>
    </location>
</feature>
<dbReference type="OMA" id="LPMGYHE"/>
<proteinExistence type="predicted"/>
<gene>
    <name evidence="5" type="ORF">SPPG_06732</name>
</gene>
<dbReference type="Pfam" id="PF00616">
    <property type="entry name" value="RasGAP"/>
    <property type="match status" value="1"/>
</dbReference>
<feature type="compositionally biased region" description="Polar residues" evidence="3">
    <location>
        <begin position="1109"/>
        <end position="1127"/>
    </location>
</feature>
<dbReference type="SUPFAM" id="SSF48350">
    <property type="entry name" value="GTPase activation domain, GAP"/>
    <property type="match status" value="1"/>
</dbReference>
<sequence length="2107" mass="227375">KEATVLNAEELRHLFAGLTSCLLDPHPSIRDLAGHVLTRLMSQDMIPYWDGSVTDWRIPAAVTMDFPQITEQSMKVFWRSTSQIFLGVSRAVLEDLTSSSEQGKELLTLGSELTRLRNRTLMRRGLVISRSGMEIPDRFAASVAMEVAILVALAGSWGDAAVVGKAAASWLEAALEEGELIGESKDIASGGAATSPLMENLIVYREVCRVILGSGGAGGQKAVYKRARAILRSISVPTPGNMGAWEEVYKCWKTSGIGPSGRRRSVSASTANSTDTGGAAGESGGNDAGLWTGGTATVGSQDNEDDGRKKLKRGGSGIGLAMFTGDEKGEWINYTAFLCALGGVCLKASAMAVEQQHSQLPMQHGTSGRTAAGTSDKTANRRKSTGSTALVFEHPEANMGVSVPWTGMVGVQLMSAYSGARATVEKFIADLVELMVCDSVVIREAVKECLGLELGEGMYGILFTHISHLTSNQLFDSATQEPRLTAKNTLFVDYLASVLRLAFDRPDAGSVLSSALLGDVDLGSVIAQLLRYLDTLVIVDPTSLRIRVRLCLAVEALISKRDIIRITGEMRVRRDILQALMGWKMVEGVSKYMDIPEDAVANVMKLQRDADMACVKAMVALLDDLPLQGYLLSKRRRDGPKSKGSAASKYFEFLLKVLLRSRASEEDPTASQQHQSNALREHTIQALTNLLASNIDVQLGPTLNMMYHADESIRGAFAAVLTNFLKIGDAQERLSGGLGDAGEMTKYRYAKLVQLLTEQEGGLDIAVAMGEVAPVADVDEVAGVLVAVFEGRGKALDLIEKVVKREVDNTDTPANLFRRNSMATRLLTIYAKSQGQEYLVRTLKPLISELTERCPPMSFEVDPVKLSPTDNQETNLRNLKIVAQGILDSIVGPGPARFPRPLREACAIVWRLVGSRFPDARVTAVGGFLFLRFFCPAIVSPETHGIVEASELRRELRRGLVLITKVVQNLANNVLFGVKEAFMSGVNDVLRENVTRVHGFLRDVSAPMATDGPRPTTETGVSDLDMLRLHRHLALNLDRIERLQQHASAMAVVTASTRSESTLAAAASRLTRRSVSHLGGKESPSPSKSVGSSSPPSPSLRKATHKSSKSTSGLDAKSSSGGDASMKSVLSESTFGELSNLIARLGPAPDVQAKMDPASGTQVEAPTIQRPPTYPAPSEQESDTIVFSPVAWVKGYRVQVPVVLKVNAESVSILLAKRDGGTALNDVYHVSEIEDILPGREQECVLKVFERSGPTRGTTVSITFMSPKAEVIIQTVQTMLSRFRLGRSSNSSLNSVNGTMALQQRDRLQPDTTVGALLNAAFTNFGSEDVGVRRAAYELLCAICGEFGVSVSVGTSGGAFIPSSIESFVLDISKRLAKSHPELTLGFLSEAAFGLAASPVRLKRFTIQYLGPWLPNLAVYLEDGARVDGKLIKILEALLGVTVKEQELSNLFQSQIWATIAQVESLVPTVVDLLLQVAVDSAARPSDIEELANTVHTLASSGVYPVSGKVISRLRRAIASTSYRCCSTLVDHAAWTEIAVLIRLVLVMSFNDWNNIDHVLPELFYIVSMVVGIGSPLVRNSVHGIVMNAVHALGTSGRLDTDGRNGLRELMSELADPKLSLPFGVHGEAGVGEVARDVPLSGLEMVVKCMLDVMTVGTSVAEQSAIWKARWMSLVASTAFQYNPAIQPRAFIVLGCLARDEVDDDLLYQILVALRGALTLFEENDCQLIVSIVMSLCNIVGGLSAESRYLRSMFWLSVSLMQIGHVPVFHAALGLAVVTIKTLDKLKCFEEEGVSISLMRARQGLEHVLDRLDASMGILFKVDTFPFAIAANVLKGVKHPMTKTATAGALQTLLQASQADVSLNRVGYILPILPFADRPLELWMAAGFDTTSDVDHQQQEKGKPRYRNMFEQVGMANVKVSVLMVGMMSTMLETAESDGELSMIYECLAEAAEVVPDVFGLISEGLLPRMNTILATSQNLVILDAIHRILRTLILIRTTNINNNTTISTTTPTVSPTFPGTPPHHRRSAPPTPTSPSAPSSSTIQAPPPPPIPQLNDVNDPLSSRLVEVGFRGLMEAGTFSHSVASRTKKLKHAGLACELVDAVIGF</sequence>
<dbReference type="CDD" id="cd05392">
    <property type="entry name" value="RasGAP_Neurofibromin_like"/>
    <property type="match status" value="1"/>
</dbReference>
<dbReference type="eggNOG" id="KOG1826">
    <property type="taxonomic scope" value="Eukaryota"/>
</dbReference>
<dbReference type="PANTHER" id="PTHR10194">
    <property type="entry name" value="RAS GTPASE-ACTIVATING PROTEINS"/>
    <property type="match status" value="1"/>
</dbReference>
<dbReference type="PANTHER" id="PTHR10194:SF142">
    <property type="entry name" value="NEUROFIBROMIN"/>
    <property type="match status" value="1"/>
</dbReference>
<dbReference type="OrthoDB" id="28245at2759"/>
<dbReference type="STRING" id="645134.A0A0L0H9V4"/>
<evidence type="ECO:0000259" key="4">
    <source>
        <dbReference type="PROSITE" id="PS50018"/>
    </source>
</evidence>
<evidence type="ECO:0000256" key="2">
    <source>
        <dbReference type="ARBA" id="ARBA00022553"/>
    </source>
</evidence>
<feature type="region of interest" description="Disordered" evidence="3">
    <location>
        <begin position="2004"/>
        <end position="2059"/>
    </location>
</feature>
<name>A0A0L0H9V4_SPIPD</name>
<evidence type="ECO:0000256" key="1">
    <source>
        <dbReference type="ARBA" id="ARBA00022468"/>
    </source>
</evidence>
<dbReference type="InterPro" id="IPR039360">
    <property type="entry name" value="Ras_GTPase"/>
</dbReference>
<organism evidence="5 6">
    <name type="scientific">Spizellomyces punctatus (strain DAOM BR117)</name>
    <dbReference type="NCBI Taxonomy" id="645134"/>
    <lineage>
        <taxon>Eukaryota</taxon>
        <taxon>Fungi</taxon>
        <taxon>Fungi incertae sedis</taxon>
        <taxon>Chytridiomycota</taxon>
        <taxon>Chytridiomycota incertae sedis</taxon>
        <taxon>Chytridiomycetes</taxon>
        <taxon>Spizellomycetales</taxon>
        <taxon>Spizellomycetaceae</taxon>
        <taxon>Spizellomyces</taxon>
    </lineage>
</organism>
<feature type="compositionally biased region" description="Polar residues" evidence="3">
    <location>
        <begin position="357"/>
        <end position="377"/>
    </location>
</feature>
<keyword evidence="2" id="KW-0597">Phosphoprotein</keyword>
<feature type="compositionally biased region" description="Gly residues" evidence="3">
    <location>
        <begin position="278"/>
        <end position="287"/>
    </location>
</feature>
<dbReference type="InterPro" id="IPR023152">
    <property type="entry name" value="RasGAP_CS"/>
</dbReference>
<evidence type="ECO:0000313" key="6">
    <source>
        <dbReference type="Proteomes" id="UP000053201"/>
    </source>
</evidence>
<dbReference type="PROSITE" id="PS50018">
    <property type="entry name" value="RAS_GTPASE_ACTIV_2"/>
    <property type="match status" value="1"/>
</dbReference>
<feature type="non-terminal residue" evidence="5">
    <location>
        <position position="1"/>
    </location>
</feature>
<dbReference type="InterPro" id="IPR011993">
    <property type="entry name" value="PH-like_dom_sf"/>
</dbReference>
<evidence type="ECO:0000256" key="3">
    <source>
        <dbReference type="SAM" id="MobiDB-lite"/>
    </source>
</evidence>
<protein>
    <recommendedName>
        <fullName evidence="4">Ras-GAP domain-containing protein</fullName>
    </recommendedName>
</protein>
<dbReference type="InterPro" id="IPR001936">
    <property type="entry name" value="RasGAP_dom"/>
</dbReference>
<feature type="region of interest" description="Disordered" evidence="3">
    <location>
        <begin position="1153"/>
        <end position="1181"/>
    </location>
</feature>
<dbReference type="Gene3D" id="2.30.29.30">
    <property type="entry name" value="Pleckstrin-homology domain (PH domain)/Phosphotyrosine-binding domain (PTB)"/>
    <property type="match status" value="1"/>
</dbReference>
<feature type="compositionally biased region" description="Low complexity" evidence="3">
    <location>
        <begin position="1083"/>
        <end position="1094"/>
    </location>
</feature>
<dbReference type="RefSeq" id="XP_016606380.1">
    <property type="nucleotide sequence ID" value="XM_016754933.1"/>
</dbReference>
<dbReference type="GeneID" id="27690016"/>
<accession>A0A0L0H9V4</accession>
<dbReference type="PROSITE" id="PS00509">
    <property type="entry name" value="RAS_GTPASE_ACTIV_1"/>
    <property type="match status" value="1"/>
</dbReference>